<evidence type="ECO:0000256" key="18">
    <source>
        <dbReference type="PROSITE-ProRule" id="PRU10141"/>
    </source>
</evidence>
<evidence type="ECO:0000256" key="1">
    <source>
        <dbReference type="ARBA" id="ARBA00004123"/>
    </source>
</evidence>
<evidence type="ECO:0000313" key="22">
    <source>
        <dbReference type="EMBL" id="WFC94636.1"/>
    </source>
</evidence>
<keyword evidence="8 18" id="KW-0547">Nucleotide-binding</keyword>
<feature type="compositionally biased region" description="Low complexity" evidence="20">
    <location>
        <begin position="1022"/>
        <end position="1068"/>
    </location>
</feature>
<comment type="catalytic activity">
    <reaction evidence="15">
        <text>L-seryl-[protein] + ATP = O-phospho-L-seryl-[protein] + ADP + H(+)</text>
        <dbReference type="Rhea" id="RHEA:17989"/>
        <dbReference type="Rhea" id="RHEA-COMP:9863"/>
        <dbReference type="Rhea" id="RHEA-COMP:11604"/>
        <dbReference type="ChEBI" id="CHEBI:15378"/>
        <dbReference type="ChEBI" id="CHEBI:29999"/>
        <dbReference type="ChEBI" id="CHEBI:30616"/>
        <dbReference type="ChEBI" id="CHEBI:83421"/>
        <dbReference type="ChEBI" id="CHEBI:456216"/>
        <dbReference type="EC" id="2.7.12.1"/>
    </reaction>
</comment>
<evidence type="ECO:0000256" key="4">
    <source>
        <dbReference type="ARBA" id="ARBA00013203"/>
    </source>
</evidence>
<dbReference type="InterPro" id="IPR008271">
    <property type="entry name" value="Ser/Thr_kinase_AS"/>
</dbReference>
<feature type="region of interest" description="Disordered" evidence="20">
    <location>
        <begin position="572"/>
        <end position="677"/>
    </location>
</feature>
<feature type="compositionally biased region" description="Basic residues" evidence="20">
    <location>
        <begin position="784"/>
        <end position="795"/>
    </location>
</feature>
<evidence type="ECO:0000256" key="13">
    <source>
        <dbReference type="ARBA" id="ARBA00023242"/>
    </source>
</evidence>
<dbReference type="InterPro" id="IPR000719">
    <property type="entry name" value="Prot_kinase_dom"/>
</dbReference>
<dbReference type="GO" id="GO:0003712">
    <property type="term" value="F:transcription coregulator activity"/>
    <property type="evidence" value="ECO:0007669"/>
    <property type="project" value="InterPro"/>
</dbReference>
<feature type="compositionally biased region" description="Basic and acidic residues" evidence="20">
    <location>
        <begin position="457"/>
        <end position="466"/>
    </location>
</feature>
<dbReference type="Pfam" id="PF00069">
    <property type="entry name" value="Pkinase"/>
    <property type="match status" value="1"/>
</dbReference>
<comment type="catalytic activity">
    <reaction evidence="17">
        <text>L-tyrosyl-[protein] + ATP = O-phospho-L-tyrosyl-[protein] + ADP + H(+)</text>
        <dbReference type="Rhea" id="RHEA:10596"/>
        <dbReference type="Rhea" id="RHEA-COMP:10136"/>
        <dbReference type="Rhea" id="RHEA-COMP:20101"/>
        <dbReference type="ChEBI" id="CHEBI:15378"/>
        <dbReference type="ChEBI" id="CHEBI:30616"/>
        <dbReference type="ChEBI" id="CHEBI:46858"/>
        <dbReference type="ChEBI" id="CHEBI:61978"/>
        <dbReference type="ChEBI" id="CHEBI:456216"/>
        <dbReference type="EC" id="2.7.12.1"/>
    </reaction>
</comment>
<keyword evidence="7 22" id="KW-0808">Transferase</keyword>
<evidence type="ECO:0000256" key="8">
    <source>
        <dbReference type="ARBA" id="ARBA00022741"/>
    </source>
</evidence>
<dbReference type="GO" id="GO:0016592">
    <property type="term" value="C:mediator complex"/>
    <property type="evidence" value="ECO:0007669"/>
    <property type="project" value="InterPro"/>
</dbReference>
<evidence type="ECO:0000256" key="20">
    <source>
        <dbReference type="SAM" id="MobiDB-lite"/>
    </source>
</evidence>
<keyword evidence="9 22" id="KW-0418">Kinase</keyword>
<feature type="compositionally biased region" description="Low complexity" evidence="20">
    <location>
        <begin position="1568"/>
        <end position="1580"/>
    </location>
</feature>
<dbReference type="SUPFAM" id="SSF56112">
    <property type="entry name" value="Protein kinase-like (PK-like)"/>
    <property type="match status" value="1"/>
</dbReference>
<dbReference type="Gene3D" id="3.30.200.20">
    <property type="entry name" value="Phosphorylase Kinase, domain 1"/>
    <property type="match status" value="1"/>
</dbReference>
<evidence type="ECO:0000256" key="15">
    <source>
        <dbReference type="ARBA" id="ARBA00049003"/>
    </source>
</evidence>
<dbReference type="Gene3D" id="1.10.510.10">
    <property type="entry name" value="Transferase(Phosphotransferase) domain 1"/>
    <property type="match status" value="1"/>
</dbReference>
<dbReference type="InterPro" id="IPR042521">
    <property type="entry name" value="DYRK"/>
</dbReference>
<feature type="region of interest" description="Disordered" evidence="20">
    <location>
        <begin position="709"/>
        <end position="1143"/>
    </location>
</feature>
<evidence type="ECO:0000313" key="23">
    <source>
        <dbReference type="Proteomes" id="UP001216638"/>
    </source>
</evidence>
<feature type="compositionally biased region" description="Low complexity" evidence="20">
    <location>
        <begin position="939"/>
        <end position="954"/>
    </location>
</feature>
<dbReference type="Gene3D" id="3.30.10.30">
    <property type="entry name" value="DYRK"/>
    <property type="match status" value="1"/>
</dbReference>
<evidence type="ECO:0000256" key="19">
    <source>
        <dbReference type="SAM" id="Coils"/>
    </source>
</evidence>
<proteinExistence type="inferred from homology"/>
<dbReference type="SMART" id="SM00220">
    <property type="entry name" value="S_TKc"/>
    <property type="match status" value="1"/>
</dbReference>
<sequence>METLQAELGGVLGALRTHAQSLFDELARNAALDQHGADETDAIDEHLAALASLEASLPKTLGLAAAHQANQARLDPLLQRIRERDTLQRNSIAQIASLRSELQALLDAADAERDEMQRAEDDPLSPAAVLAYAQRLARYTSAPPGYRLQPDPQAPKGDDRAQRLAPDYNPDATRAAGYYDPAIPTMPQELPFPSDRLMRQGILYADAAGGVLQPEPSGVPPEAAATAAGGMEVEPPAPAPAALDSYAMDDDDAFDLDLNPPPSLGTPQRATQTQAMPSLTATSPYDYSYSSPASPRTYDRSGQVGIGELATPRWSAQLGERFPTSIQGTSIASPSRAPSYIPTELSSSPLTQQQQAAARHARAISYSVAPALPPRSEPRASLQAFASMQHMSETPASPPSMSYTRGSPERSVGASGASTSASPAASPPARSPNVSSGATPQRRSQRISSSSFLPNFLRREHNDSSHTHTQSATPSGAHGSRKFLGLSSTDVLRKLDGLSVSPRGAPLGDKEEADQSTRSLPARMLFGTSHEPRPNGHAAPDLFLGREARASGTSATLPSARASIATLDAPSSLASTPIAPTSVTTSATRAQVTPPPASDAAAHGMPSTSTSSPHSTAQVPPMSGMSSAPSTLTLHDGHSGMEHMATEASDASHGHAPYAAPALTPSTGASETRPDSAVPLTAVGAPAAPVLLPASELGVMPSAAPAVAAEPAPAPAPGATPKQTNRRSQRASMQVPTGDDEEPQGSLAGRLSRRSLVALGSLFKSSPRRTDDAASGDAPAQLKSRSRLSFRRRRQSMTTQSTPTASAPEASAPAPSARTDEAPAPEAPAPEAPPAAPPTAAPAGATAPVGSPPHLPPKSALRRTEGQNQVPPMRSEPSAYHTAKAQGSRIPRASSVRRLLSRKPAEDTSAAASASSSARQTPSRLPQSTSMHSVRTTDASFAAPASLPSAKSVSQGLVSRRVSVADTDTSSVRSVPRARQPSQASTQRASPTKDDAKPTKVRPLRRGPNPEAADALRRQKAAAEAANAGRAAAASAAIERTAASATNASGTATSATSTSAERSAATRTPTHRTVRKAAGEATPHRQASRRAPGPAARNASTTPSSLPRSPSVRSTAGASGASRLPSRVQVPSVPSPPLNASALRLDDERMGDAEMERHIQRVQQRKLAAGARQADLDKELEFPTAVVPSKRLSPRQAEVIYGNHLCPYEVQELYDYESIYYVGSFARHKHYATPDKPERNFGYDDERGDYEVNLRDHLAFRYEIVRVLGRGSFGQVLQCKDHKTGEHVAIKLIRNKKRFHHQALVEVRIMEKLTAADQAGDHNVVHMTDSFTFRGHLCVTMELLSINLYELIKANSFEGFSLQLVRRFAEQTLQCLVLMRAARIVHCDLKPENILLKHPRRSEIRVIDYGSSCYENEKVYTYIQSRFYRSPEVILGMDYNMAIDMWSLGCILVEMHTGYPIFPGENEQDQLACMMEVLGMPDRALLERSTRRKLFFDSTGAPRPVVNSRGHRRRPNTKSLASAARTRDELFLDFIAQCLAWDPARRITADAALQHPWFTHAIGTTTGASASALPRATTTQRRTRAPVTDANGTSLLPRASLPAPISST</sequence>
<feature type="region of interest" description="Disordered" evidence="20">
    <location>
        <begin position="1568"/>
        <end position="1608"/>
    </location>
</feature>
<feature type="compositionally biased region" description="Low complexity" evidence="20">
    <location>
        <begin position="909"/>
        <end position="918"/>
    </location>
</feature>
<feature type="compositionally biased region" description="Pro residues" evidence="20">
    <location>
        <begin position="825"/>
        <end position="840"/>
    </location>
</feature>
<dbReference type="Pfam" id="PF10018">
    <property type="entry name" value="Med4"/>
    <property type="match status" value="1"/>
</dbReference>
<keyword evidence="13" id="KW-0539">Nucleus</keyword>
<evidence type="ECO:0000256" key="3">
    <source>
        <dbReference type="ARBA" id="ARBA00009626"/>
    </source>
</evidence>
<dbReference type="InterPro" id="IPR011009">
    <property type="entry name" value="Kinase-like_dom_sf"/>
</dbReference>
<feature type="compositionally biased region" description="Low complexity" evidence="20">
    <location>
        <begin position="606"/>
        <end position="616"/>
    </location>
</feature>
<feature type="region of interest" description="Disordered" evidence="20">
    <location>
        <begin position="325"/>
        <end position="362"/>
    </location>
</feature>
<dbReference type="PROSITE" id="PS00107">
    <property type="entry name" value="PROTEIN_KINASE_ATP"/>
    <property type="match status" value="1"/>
</dbReference>
<evidence type="ECO:0000256" key="10">
    <source>
        <dbReference type="ARBA" id="ARBA00022840"/>
    </source>
</evidence>
<feature type="compositionally biased region" description="Polar residues" evidence="20">
    <location>
        <begin position="572"/>
        <end position="591"/>
    </location>
</feature>
<feature type="domain" description="Protein kinase" evidence="21">
    <location>
        <begin position="1262"/>
        <end position="1558"/>
    </location>
</feature>
<feature type="compositionally biased region" description="Low complexity" evidence="20">
    <location>
        <begin position="410"/>
        <end position="424"/>
    </location>
</feature>
<feature type="compositionally biased region" description="Polar residues" evidence="20">
    <location>
        <begin position="624"/>
        <end position="633"/>
    </location>
</feature>
<dbReference type="PANTHER" id="PTHR24058:SF22">
    <property type="entry name" value="DUAL SPECIFICITY TYROSINE-PHOSPHORYLATION-REGULATED KINASE 4"/>
    <property type="match status" value="1"/>
</dbReference>
<dbReference type="PROSITE" id="PS00108">
    <property type="entry name" value="PROTEIN_KINASE_ST"/>
    <property type="match status" value="1"/>
</dbReference>
<dbReference type="PANTHER" id="PTHR24058">
    <property type="entry name" value="DUAL SPECIFICITY PROTEIN KINASE"/>
    <property type="match status" value="1"/>
</dbReference>
<feature type="compositionally biased region" description="Polar residues" evidence="20">
    <location>
        <begin position="919"/>
        <end position="938"/>
    </location>
</feature>
<organism evidence="22 23">
    <name type="scientific">Malassezia brasiliensis</name>
    <dbReference type="NCBI Taxonomy" id="1821822"/>
    <lineage>
        <taxon>Eukaryota</taxon>
        <taxon>Fungi</taxon>
        <taxon>Dikarya</taxon>
        <taxon>Basidiomycota</taxon>
        <taxon>Ustilaginomycotina</taxon>
        <taxon>Malasseziomycetes</taxon>
        <taxon>Malasseziales</taxon>
        <taxon>Malasseziaceae</taxon>
        <taxon>Malassezia</taxon>
    </lineage>
</organism>
<feature type="compositionally biased region" description="Basic and acidic residues" evidence="20">
    <location>
        <begin position="635"/>
        <end position="653"/>
    </location>
</feature>
<accession>A0AAF0IP83</accession>
<gene>
    <name evidence="22" type="primary">POM1</name>
    <name evidence="22" type="ORF">MBRA1_001269</name>
</gene>
<evidence type="ECO:0000259" key="21">
    <source>
        <dbReference type="PROSITE" id="PS50011"/>
    </source>
</evidence>
<name>A0AAF0IP83_9BASI</name>
<comment type="similarity">
    <text evidence="3">Belongs to the Mediator complex subunit 4 family.</text>
</comment>
<keyword evidence="10 18" id="KW-0067">ATP-binding</keyword>
<keyword evidence="11" id="KW-0805">Transcription regulation</keyword>
<dbReference type="GO" id="GO:0004674">
    <property type="term" value="F:protein serine/threonine kinase activity"/>
    <property type="evidence" value="ECO:0007669"/>
    <property type="project" value="UniProtKB-KW"/>
</dbReference>
<evidence type="ECO:0000256" key="14">
    <source>
        <dbReference type="ARBA" id="ARBA00031257"/>
    </source>
</evidence>
<feature type="binding site" evidence="18">
    <location>
        <position position="1291"/>
    </location>
    <ligand>
        <name>ATP</name>
        <dbReference type="ChEBI" id="CHEBI:30616"/>
    </ligand>
</feature>
<dbReference type="FunFam" id="1.10.510.10:FF:000112">
    <property type="entry name" value="Putative dual specificity tyrosine-phosphorylation-regulated kinase 2"/>
    <property type="match status" value="1"/>
</dbReference>
<dbReference type="GO" id="GO:0005856">
    <property type="term" value="C:cytoskeleton"/>
    <property type="evidence" value="ECO:0007669"/>
    <property type="project" value="TreeGrafter"/>
</dbReference>
<keyword evidence="6" id="KW-0723">Serine/threonine-protein kinase</keyword>
<evidence type="ECO:0000256" key="5">
    <source>
        <dbReference type="ARBA" id="ARBA00020629"/>
    </source>
</evidence>
<dbReference type="CDD" id="cd14210">
    <property type="entry name" value="PKc_DYRK"/>
    <property type="match status" value="1"/>
</dbReference>
<protein>
    <recommendedName>
        <fullName evidence="5">Mediator of RNA polymerase II transcription subunit 4</fullName>
        <ecNumber evidence="4">2.7.12.1</ecNumber>
    </recommendedName>
    <alternativeName>
        <fullName evidence="14">Mediator complex subunit 4</fullName>
    </alternativeName>
</protein>
<feature type="region of interest" description="Disordered" evidence="20">
    <location>
        <begin position="498"/>
        <end position="518"/>
    </location>
</feature>
<dbReference type="GO" id="GO:0004712">
    <property type="term" value="F:protein serine/threonine/tyrosine kinase activity"/>
    <property type="evidence" value="ECO:0007669"/>
    <property type="project" value="UniProtKB-EC"/>
</dbReference>
<evidence type="ECO:0000256" key="9">
    <source>
        <dbReference type="ARBA" id="ARBA00022777"/>
    </source>
</evidence>
<dbReference type="GO" id="GO:0005524">
    <property type="term" value="F:ATP binding"/>
    <property type="evidence" value="ECO:0007669"/>
    <property type="project" value="UniProtKB-UniRule"/>
</dbReference>
<dbReference type="InterPro" id="IPR050494">
    <property type="entry name" value="Ser_Thr_dual-spec_kinase"/>
</dbReference>
<dbReference type="GO" id="GO:0006357">
    <property type="term" value="P:regulation of transcription by RNA polymerase II"/>
    <property type="evidence" value="ECO:0007669"/>
    <property type="project" value="InterPro"/>
</dbReference>
<feature type="compositionally biased region" description="Low complexity" evidence="20">
    <location>
        <begin position="283"/>
        <end position="295"/>
    </location>
</feature>
<feature type="compositionally biased region" description="Polar residues" evidence="20">
    <location>
        <begin position="389"/>
        <end position="405"/>
    </location>
</feature>
<comment type="catalytic activity">
    <reaction evidence="16">
        <text>L-threonyl-[protein] + ATP = O-phospho-L-threonyl-[protein] + ADP + H(+)</text>
        <dbReference type="Rhea" id="RHEA:46608"/>
        <dbReference type="Rhea" id="RHEA-COMP:11060"/>
        <dbReference type="Rhea" id="RHEA-COMP:11605"/>
        <dbReference type="ChEBI" id="CHEBI:15378"/>
        <dbReference type="ChEBI" id="CHEBI:30013"/>
        <dbReference type="ChEBI" id="CHEBI:30616"/>
        <dbReference type="ChEBI" id="CHEBI:61977"/>
        <dbReference type="ChEBI" id="CHEBI:456216"/>
        <dbReference type="EC" id="2.7.12.1"/>
    </reaction>
</comment>
<feature type="region of interest" description="Disordered" evidence="20">
    <location>
        <begin position="141"/>
        <end position="169"/>
    </location>
</feature>
<comment type="similarity">
    <text evidence="2">Belongs to the protein kinase superfamily. CMGC Ser/Thr protein kinase family. MNB/DYRK subfamily.</text>
</comment>
<feature type="compositionally biased region" description="Low complexity" evidence="20">
    <location>
        <begin position="796"/>
        <end position="817"/>
    </location>
</feature>
<keyword evidence="19" id="KW-0175">Coiled coil</keyword>
<dbReference type="EMBL" id="CP119951">
    <property type="protein sequence ID" value="WFC94636.1"/>
    <property type="molecule type" value="Genomic_DNA"/>
</dbReference>
<keyword evidence="23" id="KW-1185">Reference proteome</keyword>
<feature type="region of interest" description="Disordered" evidence="20">
    <location>
        <begin position="213"/>
        <end position="303"/>
    </location>
</feature>
<dbReference type="InterPro" id="IPR019258">
    <property type="entry name" value="Mediator_Med4"/>
</dbReference>
<dbReference type="GO" id="GO:0005737">
    <property type="term" value="C:cytoplasm"/>
    <property type="evidence" value="ECO:0007669"/>
    <property type="project" value="TreeGrafter"/>
</dbReference>
<dbReference type="InterPro" id="IPR017441">
    <property type="entry name" value="Protein_kinase_ATP_BS"/>
</dbReference>
<dbReference type="Proteomes" id="UP001216638">
    <property type="component" value="Chromosome 1"/>
</dbReference>
<feature type="compositionally biased region" description="Polar residues" evidence="20">
    <location>
        <begin position="980"/>
        <end position="990"/>
    </location>
</feature>
<reference evidence="22" key="1">
    <citation type="submission" date="2023-03" db="EMBL/GenBank/DDBJ databases">
        <title>Mating type loci evolution in Malassezia.</title>
        <authorList>
            <person name="Coelho M.A."/>
        </authorList>
    </citation>
    <scope>NUCLEOTIDE SEQUENCE</scope>
    <source>
        <strain evidence="22">CBS 14135</strain>
    </source>
</reference>
<feature type="region of interest" description="Disordered" evidence="20">
    <location>
        <begin position="389"/>
        <end position="483"/>
    </location>
</feature>
<evidence type="ECO:0000256" key="12">
    <source>
        <dbReference type="ARBA" id="ARBA00023163"/>
    </source>
</evidence>
<evidence type="ECO:0000256" key="17">
    <source>
        <dbReference type="ARBA" id="ARBA00051680"/>
    </source>
</evidence>
<evidence type="ECO:0000256" key="6">
    <source>
        <dbReference type="ARBA" id="ARBA00022527"/>
    </source>
</evidence>
<dbReference type="PROSITE" id="PS50011">
    <property type="entry name" value="PROTEIN_KINASE_DOM"/>
    <property type="match status" value="1"/>
</dbReference>
<keyword evidence="12" id="KW-0804">Transcription</keyword>
<dbReference type="EC" id="2.7.12.1" evidence="4"/>
<evidence type="ECO:0000256" key="16">
    <source>
        <dbReference type="ARBA" id="ARBA00049308"/>
    </source>
</evidence>
<comment type="subcellular location">
    <subcellularLocation>
        <location evidence="1">Nucleus</location>
    </subcellularLocation>
</comment>
<feature type="compositionally biased region" description="Low complexity" evidence="20">
    <location>
        <begin position="1100"/>
        <end position="1115"/>
    </location>
</feature>
<feature type="compositionally biased region" description="Low complexity" evidence="20">
    <location>
        <begin position="1122"/>
        <end position="1132"/>
    </location>
</feature>
<feature type="compositionally biased region" description="Polar residues" evidence="20">
    <location>
        <begin position="265"/>
        <end position="282"/>
    </location>
</feature>
<evidence type="ECO:0000256" key="7">
    <source>
        <dbReference type="ARBA" id="ARBA00022679"/>
    </source>
</evidence>
<evidence type="ECO:0000256" key="2">
    <source>
        <dbReference type="ARBA" id="ARBA00008867"/>
    </source>
</evidence>
<evidence type="ECO:0000256" key="11">
    <source>
        <dbReference type="ARBA" id="ARBA00023015"/>
    </source>
</evidence>
<feature type="coiled-coil region" evidence="19">
    <location>
        <begin position="95"/>
        <end position="122"/>
    </location>
</feature>